<name>A0AAQ2ZEH7_OENOE</name>
<gene>
    <name evidence="1" type="ORF">OENI_1538</name>
</gene>
<dbReference type="EMBL" id="LR031358">
    <property type="protein sequence ID" value="VDB98849.1"/>
    <property type="molecule type" value="Genomic_DNA"/>
</dbReference>
<dbReference type="Proteomes" id="UP000294726">
    <property type="component" value="Chromosome"/>
</dbReference>
<proteinExistence type="predicted"/>
<reference evidence="1 2" key="1">
    <citation type="submission" date="2018-08" db="EMBL/GenBank/DDBJ databases">
        <authorList>
            <person name="Lorentzen P. G. S. M."/>
        </authorList>
    </citation>
    <scope>NUCLEOTIDE SEQUENCE [LARGE SCALE GENOMIC DNA]</scope>
    <source>
        <strain evidence="1 2">CRBO_1381</strain>
    </source>
</reference>
<evidence type="ECO:0000313" key="1">
    <source>
        <dbReference type="EMBL" id="VDB98849.1"/>
    </source>
</evidence>
<dbReference type="AlphaFoldDB" id="A0AAQ2ZEH7"/>
<accession>A0AAQ2ZEH7</accession>
<sequence>MEKRLIEPHLGIVTINYLNWRDTVEMVKSLQKQDFQSFHVECLL</sequence>
<evidence type="ECO:0000313" key="2">
    <source>
        <dbReference type="Proteomes" id="UP000294726"/>
    </source>
</evidence>
<protein>
    <submittedName>
        <fullName evidence="1">Uncharacterized protein</fullName>
    </submittedName>
</protein>
<organism evidence="1 2">
    <name type="scientific">Oenococcus oeni</name>
    <name type="common">Leuconostoc oenos</name>
    <dbReference type="NCBI Taxonomy" id="1247"/>
    <lineage>
        <taxon>Bacteria</taxon>
        <taxon>Bacillati</taxon>
        <taxon>Bacillota</taxon>
        <taxon>Bacilli</taxon>
        <taxon>Lactobacillales</taxon>
        <taxon>Lactobacillaceae</taxon>
        <taxon>Oenococcus</taxon>
    </lineage>
</organism>